<accession>A0A2U8H1A9</accession>
<dbReference type="PANTHER" id="PTHR43685:SF11">
    <property type="entry name" value="GLYCOSYLTRANSFERASE TAGX-RELATED"/>
    <property type="match status" value="1"/>
</dbReference>
<evidence type="ECO:0000313" key="3">
    <source>
        <dbReference type="Proteomes" id="UP000244902"/>
    </source>
</evidence>
<proteinExistence type="predicted"/>
<dbReference type="InterPro" id="IPR029044">
    <property type="entry name" value="Nucleotide-diphossugar_trans"/>
</dbReference>
<organism evidence="2 3">
    <name type="scientific">Parazoarcus communis</name>
    <dbReference type="NCBI Taxonomy" id="41977"/>
    <lineage>
        <taxon>Bacteria</taxon>
        <taxon>Pseudomonadati</taxon>
        <taxon>Pseudomonadota</taxon>
        <taxon>Betaproteobacteria</taxon>
        <taxon>Rhodocyclales</taxon>
        <taxon>Zoogloeaceae</taxon>
        <taxon>Parazoarcus</taxon>
    </lineage>
</organism>
<protein>
    <recommendedName>
        <fullName evidence="1">Glycosyltransferase 2-like domain-containing protein</fullName>
    </recommendedName>
</protein>
<dbReference type="InterPro" id="IPR050834">
    <property type="entry name" value="Glycosyltransf_2"/>
</dbReference>
<dbReference type="RefSeq" id="WP_108972866.1">
    <property type="nucleotide sequence ID" value="NZ_CP022188.1"/>
</dbReference>
<gene>
    <name evidence="2" type="ORF">CEW87_10540</name>
</gene>
<dbReference type="AlphaFoldDB" id="A0A2U8H1A9"/>
<evidence type="ECO:0000313" key="2">
    <source>
        <dbReference type="EMBL" id="AWI79769.1"/>
    </source>
</evidence>
<dbReference type="Pfam" id="PF00535">
    <property type="entry name" value="Glycos_transf_2"/>
    <property type="match status" value="1"/>
</dbReference>
<dbReference type="SUPFAM" id="SSF53448">
    <property type="entry name" value="Nucleotide-diphospho-sugar transferases"/>
    <property type="match status" value="1"/>
</dbReference>
<dbReference type="Gene3D" id="3.90.550.10">
    <property type="entry name" value="Spore Coat Polysaccharide Biosynthesis Protein SpsA, Chain A"/>
    <property type="match status" value="1"/>
</dbReference>
<dbReference type="PANTHER" id="PTHR43685">
    <property type="entry name" value="GLYCOSYLTRANSFERASE"/>
    <property type="match status" value="1"/>
</dbReference>
<dbReference type="InterPro" id="IPR001173">
    <property type="entry name" value="Glyco_trans_2-like"/>
</dbReference>
<dbReference type="EMBL" id="CP022188">
    <property type="protein sequence ID" value="AWI79769.1"/>
    <property type="molecule type" value="Genomic_DNA"/>
</dbReference>
<sequence>MSVKGLVSVVIPAYNVGAHISEAIDSVLAQDYSEMELVVVDDGSKDDTADVVETRYPQVTLIRKANGGAATARNAGIRAAQGEFIAFLDADDIWLPGKLRAQIDHLNAYAEVGMNCTDFARWVSDDRGVFPDPLLEIPDQGGMAAGAIDQELSGWVYHKLLLDNFVWTTTVVMRRSLIDKIGLYDESFRLGQDYEYFLRASHETVVHRLSRVYALYRQHAGSATARGIDYNYAARVIEGARAKWGLASPNGECISPREFQDRLHKIHFMCGYVFWQRGNAATAFNEFKHAVRDKPLHLKSWAYALLTGARAIFQ</sequence>
<feature type="domain" description="Glycosyltransferase 2-like" evidence="1">
    <location>
        <begin position="8"/>
        <end position="109"/>
    </location>
</feature>
<dbReference type="Proteomes" id="UP000244902">
    <property type="component" value="Chromosome"/>
</dbReference>
<evidence type="ECO:0000259" key="1">
    <source>
        <dbReference type="Pfam" id="PF00535"/>
    </source>
</evidence>
<name>A0A2U8H1A9_9RHOO</name>
<reference evidence="2 3" key="1">
    <citation type="submission" date="2017-06" db="EMBL/GenBank/DDBJ databases">
        <title>Azoarcus sp. TSNA42 complete genome sequence.</title>
        <authorList>
            <person name="Woo J.-H."/>
            <person name="Kim H.-S."/>
        </authorList>
    </citation>
    <scope>NUCLEOTIDE SEQUENCE [LARGE SCALE GENOMIC DNA]</scope>
    <source>
        <strain evidence="2 3">TSNA42</strain>
    </source>
</reference>
<dbReference type="OrthoDB" id="433681at2"/>